<sequence length="311" mass="35324">MAEPEAPIATKRKASPEAALEDVTGKRIKLDNGTENITPSDCLDTELTDAPDGVPAINKEQDGAHAEASPTTGEERAARETAPRQSPEARRPSVTTGPPARRSFSVEEKKRGQRLFGGLVSTLSRTTSGSQQQKRLEIERRQHEKAQQRRAEDEKRRSERLEGLKRTRQIEQIKFDERVYYLPWERTKEQEDIIDDQIFAAEEAIDRERRDFKTRKEQRFRELGVTPPPRSPSPPPRPPRERRQQTEPEREPEPASRPENSTAGDAKPLPQDADQEAGVGASLKGQPDQHEKDHDENADEMMQDEEDVVIY</sequence>
<dbReference type="InterPro" id="IPR006786">
    <property type="entry name" value="Pinin_SDK_MemA"/>
</dbReference>
<feature type="compositionally biased region" description="Acidic residues" evidence="1">
    <location>
        <begin position="296"/>
        <end position="311"/>
    </location>
</feature>
<feature type="compositionally biased region" description="Basic and acidic residues" evidence="1">
    <location>
        <begin position="73"/>
        <end position="91"/>
    </location>
</feature>
<organism evidence="3 4">
    <name type="scientific">Staphylotrichum tortipilum</name>
    <dbReference type="NCBI Taxonomy" id="2831512"/>
    <lineage>
        <taxon>Eukaryota</taxon>
        <taxon>Fungi</taxon>
        <taxon>Dikarya</taxon>
        <taxon>Ascomycota</taxon>
        <taxon>Pezizomycotina</taxon>
        <taxon>Sordariomycetes</taxon>
        <taxon>Sordariomycetidae</taxon>
        <taxon>Sordariales</taxon>
        <taxon>Chaetomiaceae</taxon>
        <taxon>Staphylotrichum</taxon>
    </lineage>
</organism>
<dbReference type="AlphaFoldDB" id="A0AAN6MMK4"/>
<feature type="compositionally biased region" description="Basic and acidic residues" evidence="1">
    <location>
        <begin position="134"/>
        <end position="167"/>
    </location>
</feature>
<protein>
    <recommendedName>
        <fullName evidence="2">Pinin/SDK/MemA protein domain-containing protein</fullName>
    </recommendedName>
</protein>
<dbReference type="EMBL" id="MU855492">
    <property type="protein sequence ID" value="KAK3902712.1"/>
    <property type="molecule type" value="Genomic_DNA"/>
</dbReference>
<evidence type="ECO:0000313" key="4">
    <source>
        <dbReference type="Proteomes" id="UP001303889"/>
    </source>
</evidence>
<feature type="region of interest" description="Disordered" evidence="1">
    <location>
        <begin position="1"/>
        <end position="167"/>
    </location>
</feature>
<dbReference type="Proteomes" id="UP001303889">
    <property type="component" value="Unassembled WGS sequence"/>
</dbReference>
<feature type="domain" description="Pinin/SDK/MemA protein" evidence="2">
    <location>
        <begin position="107"/>
        <end position="177"/>
    </location>
</feature>
<evidence type="ECO:0000313" key="3">
    <source>
        <dbReference type="EMBL" id="KAK3902712.1"/>
    </source>
</evidence>
<reference evidence="3" key="2">
    <citation type="submission" date="2023-05" db="EMBL/GenBank/DDBJ databases">
        <authorList>
            <consortium name="Lawrence Berkeley National Laboratory"/>
            <person name="Steindorff A."/>
            <person name="Hensen N."/>
            <person name="Bonometti L."/>
            <person name="Westerberg I."/>
            <person name="Brannstrom I.O."/>
            <person name="Guillou S."/>
            <person name="Cros-Aarteil S."/>
            <person name="Calhoun S."/>
            <person name="Haridas S."/>
            <person name="Kuo A."/>
            <person name="Mondo S."/>
            <person name="Pangilinan J."/>
            <person name="Riley R."/>
            <person name="Labutti K."/>
            <person name="Andreopoulos B."/>
            <person name="Lipzen A."/>
            <person name="Chen C."/>
            <person name="Yanf M."/>
            <person name="Daum C."/>
            <person name="Ng V."/>
            <person name="Clum A."/>
            <person name="Ohm R."/>
            <person name="Martin F."/>
            <person name="Silar P."/>
            <person name="Natvig D."/>
            <person name="Lalanne C."/>
            <person name="Gautier V."/>
            <person name="Ament-Velasquez S.L."/>
            <person name="Kruys A."/>
            <person name="Hutchinson M.I."/>
            <person name="Powell A.J."/>
            <person name="Barry K."/>
            <person name="Miller A.N."/>
            <person name="Grigoriev I.V."/>
            <person name="Debuchy R."/>
            <person name="Gladieux P."/>
            <person name="Thoren M.H."/>
            <person name="Johannesson H."/>
        </authorList>
    </citation>
    <scope>NUCLEOTIDE SEQUENCE</scope>
    <source>
        <strain evidence="3">CBS 103.79</strain>
    </source>
</reference>
<comment type="caution">
    <text evidence="3">The sequence shown here is derived from an EMBL/GenBank/DDBJ whole genome shotgun (WGS) entry which is preliminary data.</text>
</comment>
<evidence type="ECO:0000259" key="2">
    <source>
        <dbReference type="Pfam" id="PF04696"/>
    </source>
</evidence>
<feature type="compositionally biased region" description="Basic and acidic residues" evidence="1">
    <location>
        <begin position="204"/>
        <end position="222"/>
    </location>
</feature>
<accession>A0AAN6MMK4</accession>
<gene>
    <name evidence="3" type="ORF">C8A05DRAFT_15262</name>
</gene>
<proteinExistence type="predicted"/>
<reference evidence="3" key="1">
    <citation type="journal article" date="2023" name="Mol. Phylogenet. Evol.">
        <title>Genome-scale phylogeny and comparative genomics of the fungal order Sordariales.</title>
        <authorList>
            <person name="Hensen N."/>
            <person name="Bonometti L."/>
            <person name="Westerberg I."/>
            <person name="Brannstrom I.O."/>
            <person name="Guillou S."/>
            <person name="Cros-Aarteil S."/>
            <person name="Calhoun S."/>
            <person name="Haridas S."/>
            <person name="Kuo A."/>
            <person name="Mondo S."/>
            <person name="Pangilinan J."/>
            <person name="Riley R."/>
            <person name="LaButti K."/>
            <person name="Andreopoulos B."/>
            <person name="Lipzen A."/>
            <person name="Chen C."/>
            <person name="Yan M."/>
            <person name="Daum C."/>
            <person name="Ng V."/>
            <person name="Clum A."/>
            <person name="Steindorff A."/>
            <person name="Ohm R.A."/>
            <person name="Martin F."/>
            <person name="Silar P."/>
            <person name="Natvig D.O."/>
            <person name="Lalanne C."/>
            <person name="Gautier V."/>
            <person name="Ament-Velasquez S.L."/>
            <person name="Kruys A."/>
            <person name="Hutchinson M.I."/>
            <person name="Powell A.J."/>
            <person name="Barry K."/>
            <person name="Miller A.N."/>
            <person name="Grigoriev I.V."/>
            <person name="Debuchy R."/>
            <person name="Gladieux P."/>
            <person name="Hiltunen Thoren M."/>
            <person name="Johannesson H."/>
        </authorList>
    </citation>
    <scope>NUCLEOTIDE SEQUENCE</scope>
    <source>
        <strain evidence="3">CBS 103.79</strain>
    </source>
</reference>
<evidence type="ECO:0000256" key="1">
    <source>
        <dbReference type="SAM" id="MobiDB-lite"/>
    </source>
</evidence>
<feature type="compositionally biased region" description="Basic and acidic residues" evidence="1">
    <location>
        <begin position="23"/>
        <end position="32"/>
    </location>
</feature>
<feature type="compositionally biased region" description="Basic and acidic residues" evidence="1">
    <location>
        <begin position="238"/>
        <end position="256"/>
    </location>
</feature>
<dbReference type="Pfam" id="PF04696">
    <property type="entry name" value="Pinin_SDK_memA"/>
    <property type="match status" value="1"/>
</dbReference>
<feature type="compositionally biased region" description="Pro residues" evidence="1">
    <location>
        <begin position="226"/>
        <end position="237"/>
    </location>
</feature>
<feature type="region of interest" description="Disordered" evidence="1">
    <location>
        <begin position="204"/>
        <end position="311"/>
    </location>
</feature>
<keyword evidence="4" id="KW-1185">Reference proteome</keyword>
<name>A0AAN6MMK4_9PEZI</name>
<feature type="compositionally biased region" description="Polar residues" evidence="1">
    <location>
        <begin position="121"/>
        <end position="133"/>
    </location>
</feature>